<dbReference type="PRINTS" id="PR00010">
    <property type="entry name" value="EGFBLOOD"/>
</dbReference>
<dbReference type="SMART" id="SM00181">
    <property type="entry name" value="EGF"/>
    <property type="match status" value="3"/>
</dbReference>
<dbReference type="PROSITE" id="PS00022">
    <property type="entry name" value="EGF_1"/>
    <property type="match status" value="6"/>
</dbReference>
<dbReference type="InterPro" id="IPR002035">
    <property type="entry name" value="VWF_A"/>
</dbReference>
<organism evidence="6 7">
    <name type="scientific">Tegillarca granosa</name>
    <name type="common">Malaysian cockle</name>
    <name type="synonym">Anadara granosa</name>
    <dbReference type="NCBI Taxonomy" id="220873"/>
    <lineage>
        <taxon>Eukaryota</taxon>
        <taxon>Metazoa</taxon>
        <taxon>Spiralia</taxon>
        <taxon>Lophotrochozoa</taxon>
        <taxon>Mollusca</taxon>
        <taxon>Bivalvia</taxon>
        <taxon>Autobranchia</taxon>
        <taxon>Pteriomorphia</taxon>
        <taxon>Arcoida</taxon>
        <taxon>Arcoidea</taxon>
        <taxon>Arcidae</taxon>
        <taxon>Tegillarca</taxon>
    </lineage>
</organism>
<dbReference type="Gene3D" id="3.40.50.410">
    <property type="entry name" value="von Willebrand factor, type A domain"/>
    <property type="match status" value="2"/>
</dbReference>
<dbReference type="Pfam" id="PF00008">
    <property type="entry name" value="EGF"/>
    <property type="match status" value="3"/>
</dbReference>
<dbReference type="CDD" id="cd01450">
    <property type="entry name" value="vWFA_subfamily_ECM"/>
    <property type="match status" value="2"/>
</dbReference>
<sequence>MIELVACSQGVDLCEWNEWLDWGPCTGQCNTATQQRIRGLCCETVEPFETCAQQCNRSVSDAFDTRPCQVCNNGGVYVPQLQSCACPARYSGDCCQIYTPPSTVHPGHLVNPPKETIPAVTLAPNTTILIDTNALECRRQKFDILNFTRFFEIGPQFVQVSVFSFDNRQVYGFNLNKYQDKDSLEAAINTHNIEYHELSENFTLALSYARNQVFTKENGARSDALNVIVFITDGKSEVGHAAELLKQENVQIIALGVGNETQIDNLKEIASSDNFVFNASSYEVIQNIEEALKNATCTGYNFCARTPCLNNGTCKDLQKGFMCTCAPGYFGATCQNETNECEIDPCKNGGTCVDELNAYRCICPSGYTGPNCQIAIQACSDDVGLCEFNEWGDWSQCSGTCYKATQTRFRGLCCEQLEPFSTCAQKCNRTSSEAIQTRDCLICNNGGVFVQELMMCVCINGYSGPCCDEYFFTSPKPTGHNLFPEITTPLPPTTEALNTTTTEATTTAVVTQPPSVVCKEQKIDVAFLLDASGSVLEENFLKELEFVRNITSIFNIGPDRSQISVYSFDNRGLYGFYLNEYENATDLEAAININNIKYNALSENFTMALQFAREQIFTLEHGARNDSLKVVIFITDGKSDIGNEAERLRNEGVQIFAVGIGNETQIDNLREIASSVSNVFVSPSYDVIKHIPVSVFQATCTGCVFTVQCPKISNSIYKFKFFCFLGPDPCDSMPCKNAGTCVNIPNGYRCDCDVGFTGQNCETAVTQSLCDDNVQKCGWNNWEPWGVCGGQCEAGTRGRLRGLCCDRGLNFTECALKCNISLEEAVQNATESEPCAICNNGGKYISSLQQCRCPKYYNGTCCDNYFPTEPPTTALPTPTPNEIKNKLHKQVQTPIFDIRTLSLEKSKPGPCDTGNDICDWNNWMDWETCSECGAVQRRRRGLCCSADESFDQCAAKCNRTFDQAFDSRSCVVCNNGGYYNATISGCYLPFEPKPGQNLLPPLVTQAPQTAATVATMAPTETTLSGNETSAPVNGTSAPINGTSAPRNETTNAKGNVTVVVVATDYRILATTLIMKLNSRSKTTASPGLVCDVNVSFCEWNSWSDWGECNGACLMAIQQRTRTLCCNGTHECYQECNISGNDATDDQPCHICNNGGVYVSTEQACRCAEYYNGSCCDNYYPTQPPTTGFESEKKYRQLGELRINIYKQYKHLEIPIIPIFFTASTLAPTTVPPGPCDAGVTICGWNHWESWEACTGNVCGSSRRRVRGLCCEVNATFADCLMGCNKSLTDAFETGKCPICNNGGVYNEGLQQCDCAGGYTGECCDVGQKLMPVFVEQTSPAATPNVPATTVLSSNTSAENQTGHRLILPTTEAPAEVCGVNVSFCEWNEWGPPSVCDGACDQATTTRRRTLCCNSTNLDDCFQQCNISRDDSYEINPCQPCNNGGVYIPAIQACQCADYYNGTCCDDYWPTEAPTTVATLPPTTRAPGPCDAGVFQCDWNNWEDWEQCDQCGSTRRRIRALCCEPNSTFSECLVACNRSISEASETGTCPQQISAIVWQVIVANAVKTVITEIPTTTENVNISTTQAPATAKHEIPLLPANTSGVIVLPTTGAAKTNESVVSTGGGEGNETVSTNQTVVVNTGGGSGQGGNSGSGQGGNSGSGQGGNSGSGQSVIGGLSNNSSVQKVEKVAYCSSQNVSDLRFRVLCRGSLAFYDLTTDPYLSHKQ</sequence>
<dbReference type="InterPro" id="IPR018097">
    <property type="entry name" value="EGF_Ca-bd_CS"/>
</dbReference>
<dbReference type="InterPro" id="IPR036465">
    <property type="entry name" value="vWFA_dom_sf"/>
</dbReference>
<protein>
    <submittedName>
        <fullName evidence="6">Uncharacterized protein</fullName>
    </submittedName>
</protein>
<feature type="domain" description="VWFA" evidence="5">
    <location>
        <begin position="524"/>
        <end position="695"/>
    </location>
</feature>
<feature type="disulfide bond" evidence="2">
    <location>
        <begin position="752"/>
        <end position="761"/>
    </location>
</feature>
<accession>A0ABQ9FBK3</accession>
<evidence type="ECO:0000256" key="1">
    <source>
        <dbReference type="ARBA" id="ARBA00023157"/>
    </source>
</evidence>
<feature type="domain" description="EGF-like" evidence="4">
    <location>
        <begin position="726"/>
        <end position="762"/>
    </location>
</feature>
<keyword evidence="7" id="KW-1185">Reference proteome</keyword>
<evidence type="ECO:0000259" key="4">
    <source>
        <dbReference type="PROSITE" id="PS50026"/>
    </source>
</evidence>
<dbReference type="InterPro" id="IPR050525">
    <property type="entry name" value="ECM_Assembly_Org"/>
</dbReference>
<dbReference type="InterPro" id="IPR000884">
    <property type="entry name" value="TSP1_rpt"/>
</dbReference>
<feature type="domain" description="EGF-like" evidence="4">
    <location>
        <begin position="299"/>
        <end position="335"/>
    </location>
</feature>
<feature type="domain" description="VWFA" evidence="5">
    <location>
        <begin position="119"/>
        <end position="292"/>
    </location>
</feature>
<feature type="disulfide bond" evidence="2">
    <location>
        <begin position="363"/>
        <end position="372"/>
    </location>
</feature>
<proteinExistence type="predicted"/>
<evidence type="ECO:0000313" key="7">
    <source>
        <dbReference type="Proteomes" id="UP001217089"/>
    </source>
</evidence>
<dbReference type="InterPro" id="IPR001881">
    <property type="entry name" value="EGF-like_Ca-bd_dom"/>
</dbReference>
<dbReference type="SUPFAM" id="SSF53300">
    <property type="entry name" value="vWA-like"/>
    <property type="match status" value="2"/>
</dbReference>
<feature type="compositionally biased region" description="Polar residues" evidence="3">
    <location>
        <begin position="1024"/>
        <end position="1050"/>
    </location>
</feature>
<evidence type="ECO:0000256" key="3">
    <source>
        <dbReference type="SAM" id="MobiDB-lite"/>
    </source>
</evidence>
<dbReference type="CDD" id="cd00054">
    <property type="entry name" value="EGF_CA"/>
    <property type="match status" value="3"/>
</dbReference>
<evidence type="ECO:0000313" key="6">
    <source>
        <dbReference type="EMBL" id="KAJ8314706.1"/>
    </source>
</evidence>
<dbReference type="PROSITE" id="PS50234">
    <property type="entry name" value="VWFA"/>
    <property type="match status" value="2"/>
</dbReference>
<comment type="caution">
    <text evidence="2">Lacks conserved residue(s) required for the propagation of feature annotation.</text>
</comment>
<dbReference type="SMART" id="SM00327">
    <property type="entry name" value="VWA"/>
    <property type="match status" value="2"/>
</dbReference>
<gene>
    <name evidence="6" type="ORF">KUTeg_006856</name>
</gene>
<name>A0ABQ9FBK3_TEGGR</name>
<dbReference type="SUPFAM" id="SSF57196">
    <property type="entry name" value="EGF/Laminin"/>
    <property type="match status" value="3"/>
</dbReference>
<dbReference type="Proteomes" id="UP001217089">
    <property type="component" value="Unassembled WGS sequence"/>
</dbReference>
<feature type="region of interest" description="Disordered" evidence="3">
    <location>
        <begin position="1637"/>
        <end position="1676"/>
    </location>
</feature>
<dbReference type="PROSITE" id="PS00010">
    <property type="entry name" value="ASX_HYDROXYL"/>
    <property type="match status" value="3"/>
</dbReference>
<evidence type="ECO:0000259" key="5">
    <source>
        <dbReference type="PROSITE" id="PS50234"/>
    </source>
</evidence>
<dbReference type="PROSITE" id="PS01186">
    <property type="entry name" value="EGF_2"/>
    <property type="match status" value="4"/>
</dbReference>
<dbReference type="PROSITE" id="PS50092">
    <property type="entry name" value="TSP1"/>
    <property type="match status" value="4"/>
</dbReference>
<dbReference type="InterPro" id="IPR000742">
    <property type="entry name" value="EGF"/>
</dbReference>
<dbReference type="PROSITE" id="PS50026">
    <property type="entry name" value="EGF_3"/>
    <property type="match status" value="3"/>
</dbReference>
<feature type="disulfide bond" evidence="2">
    <location>
        <begin position="325"/>
        <end position="334"/>
    </location>
</feature>
<feature type="domain" description="EGF-like" evidence="4">
    <location>
        <begin position="337"/>
        <end position="373"/>
    </location>
</feature>
<dbReference type="PANTHER" id="PTHR24020:SF84">
    <property type="entry name" value="VWFA DOMAIN-CONTAINING PROTEIN"/>
    <property type="match status" value="1"/>
</dbReference>
<comment type="caution">
    <text evidence="6">The sequence shown here is derived from an EMBL/GenBank/DDBJ whole genome shotgun (WGS) entry which is preliminary data.</text>
</comment>
<dbReference type="EMBL" id="JARBDR010000337">
    <property type="protein sequence ID" value="KAJ8314706.1"/>
    <property type="molecule type" value="Genomic_DNA"/>
</dbReference>
<dbReference type="Pfam" id="PF00092">
    <property type="entry name" value="VWA"/>
    <property type="match status" value="2"/>
</dbReference>
<dbReference type="PROSITE" id="PS01187">
    <property type="entry name" value="EGF_CA"/>
    <property type="match status" value="1"/>
</dbReference>
<dbReference type="PANTHER" id="PTHR24020">
    <property type="entry name" value="COLLAGEN ALPHA"/>
    <property type="match status" value="1"/>
</dbReference>
<reference evidence="6 7" key="1">
    <citation type="submission" date="2022-12" db="EMBL/GenBank/DDBJ databases">
        <title>Chromosome-level genome of Tegillarca granosa.</title>
        <authorList>
            <person name="Kim J."/>
        </authorList>
    </citation>
    <scope>NUCLEOTIDE SEQUENCE [LARGE SCALE GENOMIC DNA]</scope>
    <source>
        <strain evidence="6">Teg-2019</strain>
        <tissue evidence="6">Adductor muscle</tissue>
    </source>
</reference>
<feature type="region of interest" description="Disordered" evidence="3">
    <location>
        <begin position="1022"/>
        <end position="1050"/>
    </location>
</feature>
<feature type="compositionally biased region" description="Gly residues" evidence="3">
    <location>
        <begin position="1641"/>
        <end position="1668"/>
    </location>
</feature>
<evidence type="ECO:0000256" key="2">
    <source>
        <dbReference type="PROSITE-ProRule" id="PRU00076"/>
    </source>
</evidence>
<keyword evidence="2" id="KW-0245">EGF-like domain</keyword>
<keyword evidence="1 2" id="KW-1015">Disulfide bond</keyword>
<dbReference type="SMART" id="SM00209">
    <property type="entry name" value="TSP1"/>
    <property type="match status" value="8"/>
</dbReference>
<dbReference type="InterPro" id="IPR000152">
    <property type="entry name" value="EGF-type_Asp/Asn_hydroxyl_site"/>
</dbReference>
<dbReference type="Gene3D" id="2.10.25.10">
    <property type="entry name" value="Laminin"/>
    <property type="match status" value="3"/>
</dbReference>
<dbReference type="SMART" id="SM00179">
    <property type="entry name" value="EGF_CA"/>
    <property type="match status" value="3"/>
</dbReference>